<keyword evidence="4" id="KW-1185">Reference proteome</keyword>
<feature type="compositionally biased region" description="Basic and acidic residues" evidence="1">
    <location>
        <begin position="706"/>
        <end position="717"/>
    </location>
</feature>
<feature type="region of interest" description="Disordered" evidence="1">
    <location>
        <begin position="698"/>
        <end position="717"/>
    </location>
</feature>
<comment type="caution">
    <text evidence="3">The sequence shown here is derived from an EMBL/GenBank/DDBJ whole genome shotgun (WGS) entry which is preliminary data.</text>
</comment>
<evidence type="ECO:0000313" key="3">
    <source>
        <dbReference type="EMBL" id="MFC4629440.1"/>
    </source>
</evidence>
<reference evidence="4" key="1">
    <citation type="journal article" date="2019" name="Int. J. Syst. Evol. Microbiol.">
        <title>The Global Catalogue of Microorganisms (GCM) 10K type strain sequencing project: providing services to taxonomists for standard genome sequencing and annotation.</title>
        <authorList>
            <consortium name="The Broad Institute Genomics Platform"/>
            <consortium name="The Broad Institute Genome Sequencing Center for Infectious Disease"/>
            <person name="Wu L."/>
            <person name="Ma J."/>
        </authorList>
    </citation>
    <scope>NUCLEOTIDE SEQUENCE [LARGE SCALE GENOMIC DNA]</scope>
    <source>
        <strain evidence="4">CCUG 42722</strain>
    </source>
</reference>
<evidence type="ECO:0000256" key="1">
    <source>
        <dbReference type="SAM" id="MobiDB-lite"/>
    </source>
</evidence>
<feature type="compositionally biased region" description="Acidic residues" evidence="1">
    <location>
        <begin position="491"/>
        <end position="506"/>
    </location>
</feature>
<feature type="compositionally biased region" description="Low complexity" evidence="1">
    <location>
        <begin position="509"/>
        <end position="518"/>
    </location>
</feature>
<accession>A0ABV9HJE1</accession>
<gene>
    <name evidence="3" type="ORF">ACFO6V_14440</name>
</gene>
<dbReference type="EMBL" id="JBHSFI010000004">
    <property type="protein sequence ID" value="MFC4629440.1"/>
    <property type="molecule type" value="Genomic_DNA"/>
</dbReference>
<feature type="domain" description="Tox-PL" evidence="2">
    <location>
        <begin position="821"/>
        <end position="914"/>
    </location>
</feature>
<dbReference type="Proteomes" id="UP001596011">
    <property type="component" value="Unassembled WGS sequence"/>
</dbReference>
<organism evidence="3 4">
    <name type="scientific">Promicromonospora alba</name>
    <dbReference type="NCBI Taxonomy" id="1616110"/>
    <lineage>
        <taxon>Bacteria</taxon>
        <taxon>Bacillati</taxon>
        <taxon>Actinomycetota</taxon>
        <taxon>Actinomycetes</taxon>
        <taxon>Micrococcales</taxon>
        <taxon>Promicromonosporaceae</taxon>
        <taxon>Promicromonospora</taxon>
    </lineage>
</organism>
<feature type="region of interest" description="Disordered" evidence="1">
    <location>
        <begin position="740"/>
        <end position="762"/>
    </location>
</feature>
<feature type="compositionally biased region" description="Gly residues" evidence="1">
    <location>
        <begin position="431"/>
        <end position="461"/>
    </location>
</feature>
<evidence type="ECO:0000259" key="2">
    <source>
        <dbReference type="Pfam" id="PF15644"/>
    </source>
</evidence>
<proteinExistence type="predicted"/>
<feature type="region of interest" description="Disordered" evidence="1">
    <location>
        <begin position="429"/>
        <end position="555"/>
    </location>
</feature>
<dbReference type="Pfam" id="PF15644">
    <property type="entry name" value="Gln_amidase"/>
    <property type="match status" value="1"/>
</dbReference>
<dbReference type="RefSeq" id="WP_377136472.1">
    <property type="nucleotide sequence ID" value="NZ_JBHSFI010000004.1"/>
</dbReference>
<feature type="compositionally biased region" description="Basic and acidic residues" evidence="1">
    <location>
        <begin position="519"/>
        <end position="536"/>
    </location>
</feature>
<name>A0ABV9HJE1_9MICO</name>
<protein>
    <submittedName>
        <fullName evidence="3">Toxin glutamine deamidase domain-containing protein</fullName>
    </submittedName>
</protein>
<evidence type="ECO:0000313" key="4">
    <source>
        <dbReference type="Proteomes" id="UP001596011"/>
    </source>
</evidence>
<dbReference type="InterPro" id="IPR028908">
    <property type="entry name" value="Tox-PL_dom"/>
</dbReference>
<sequence length="933" mass="98640">MPAIDPELIPGANLDPDAVDDAAYSLRADALAVRDAGVDVVGAWYGLRADYQAPEADRLLSALDPVRSDTATLGDDLEQVATALGRFAQDLRAIKSAFDVVRADAWTFHARIATNPEWEFDPELVAQNTTLLGRVNSVQVQLWDAERECANAIRAIDCLAPWNAGVSDGPADPNAFGLTEIPTETAMPWGAPVEQKEHCPASAVTSVRSAVWDGFAKDVVGEGFLGLGGLIGLDEHGFSTETFTATWGGMGALIGRDPASGQWSWGTAGDAWLETGKSLVAWDMWEEDPARAFGTAAGNILLAVATLGTGAAIKGVATAGRTGQVLSATMQGARILGNAMDPIAVLRGGTALVSTTRAAGVTAGLSAGLRSLSQIEVPAVTQLSNVPEPAAMKGNDIPARMETPSVEKYTTDNGHLSSVNHVREPVTVGAAQGGYGPEGSFGTGGDTVIDGGNGQPYGGLSDGDVSGGHVPDGGMADGGMPDGDAPGGDRPDEDWDGGDRDADDPDPAGPGDEPATGSSDHDESGSGSDGGDRSGLGDDPIAWENPDEGVSLTESQKAAADEYLATSRQIEPRITQDMQDLAAEHPGARLEGLDYRLKSEDSFYRKLATSISEQPFKPLDDLLADMKDSVRYTYLVDPNDYAHSTQAIIDDLNNRGFEPYKSLKNTWHQPGYQGINSNWVDQSGRVIEVQFHTPDSFDAKMSTHPLYEEQRAPDTTPERAEELQRLQDEIFDNVPRPEGASEITWPDHHASEVSSESAPDFDAGARIRDLATTVPNGSETALHAGSADPSVLKSVFQREYGNLLEVNAPRFAQGVSGFDHNCTRCVVAADATLGGAPSSAMPSDGSPASDVSTALGGRWRSVRGYDSIVSRMNAIGDGARGVVLIDRGPGKVGHVFNVVNDKNGVVFLDSQSGTFAKLEKFHQLFFLKSEREW</sequence>